<dbReference type="RefSeq" id="WP_281419616.1">
    <property type="nucleotide sequence ID" value="NZ_JAFNJS010000010.1"/>
</dbReference>
<evidence type="ECO:0000256" key="1">
    <source>
        <dbReference type="ARBA" id="ARBA00023224"/>
    </source>
</evidence>
<evidence type="ECO:0000313" key="8">
    <source>
        <dbReference type="Proteomes" id="UP001595420"/>
    </source>
</evidence>
<gene>
    <name evidence="7" type="ORF">ACFOD3_25755</name>
</gene>
<dbReference type="InterPro" id="IPR001610">
    <property type="entry name" value="PAC"/>
</dbReference>
<keyword evidence="1 3" id="KW-0807">Transducer</keyword>
<dbReference type="CDD" id="cd00130">
    <property type="entry name" value="PAS"/>
    <property type="match status" value="1"/>
</dbReference>
<evidence type="ECO:0000256" key="2">
    <source>
        <dbReference type="ARBA" id="ARBA00029447"/>
    </source>
</evidence>
<name>A0ABV7C0C2_9PROT</name>
<evidence type="ECO:0000313" key="7">
    <source>
        <dbReference type="EMBL" id="MFC3003327.1"/>
    </source>
</evidence>
<dbReference type="PROSITE" id="PS50111">
    <property type="entry name" value="CHEMOTAXIS_TRANSDUC_2"/>
    <property type="match status" value="1"/>
</dbReference>
<feature type="domain" description="PAC" evidence="6">
    <location>
        <begin position="191"/>
        <end position="243"/>
    </location>
</feature>
<dbReference type="SMART" id="SM00086">
    <property type="entry name" value="PAC"/>
    <property type="match status" value="1"/>
</dbReference>
<dbReference type="NCBIfam" id="TIGR00229">
    <property type="entry name" value="sensory_box"/>
    <property type="match status" value="1"/>
</dbReference>
<dbReference type="InterPro" id="IPR013655">
    <property type="entry name" value="PAS_fold_3"/>
</dbReference>
<evidence type="ECO:0000259" key="5">
    <source>
        <dbReference type="PROSITE" id="PS50112"/>
    </source>
</evidence>
<dbReference type="InterPro" id="IPR000700">
    <property type="entry name" value="PAS-assoc_C"/>
</dbReference>
<dbReference type="Pfam" id="PF08447">
    <property type="entry name" value="PAS_3"/>
    <property type="match status" value="1"/>
</dbReference>
<reference evidence="8" key="1">
    <citation type="journal article" date="2019" name="Int. J. Syst. Evol. Microbiol.">
        <title>The Global Catalogue of Microorganisms (GCM) 10K type strain sequencing project: providing services to taxonomists for standard genome sequencing and annotation.</title>
        <authorList>
            <consortium name="The Broad Institute Genomics Platform"/>
            <consortium name="The Broad Institute Genome Sequencing Center for Infectious Disease"/>
            <person name="Wu L."/>
            <person name="Ma J."/>
        </authorList>
    </citation>
    <scope>NUCLEOTIDE SEQUENCE [LARGE SCALE GENOMIC DNA]</scope>
    <source>
        <strain evidence="8">CGMCC 1.16855</strain>
    </source>
</reference>
<feature type="domain" description="PAS" evidence="5">
    <location>
        <begin position="138"/>
        <end position="188"/>
    </location>
</feature>
<feature type="domain" description="Methyl-accepting transducer" evidence="4">
    <location>
        <begin position="241"/>
        <end position="467"/>
    </location>
</feature>
<comment type="similarity">
    <text evidence="2">Belongs to the methyl-accepting chemotaxis (MCP) protein family.</text>
</comment>
<sequence>MSALDALRTNVMIADSELNITYMNAAAIALMREAEADLRAELPQFSVDRLIGSNIDIFHRSPAHQRKMLAALEVPHAATIRIGSHAFDLLVTPLRDGGRRTGFVVEWANAKDRLQNLDYEAQLAAISRSQAVIEFATDGTVLHANDNFLKALGYRLEEVVGQNHRIFVDPADMDPVRYKAFWDALRRGEYQAAQFRRIGKGGREVWIEAAYNPILDSHGRVAKVVKFATDITAQVHLLTNLKTMIDRNFGEIDEAIRNSTAEADTASAAAGETASNVQLVAAAAEELAASIGEISRSMANSRAATDAAFDQTVSVAHSTEALANAAQAMTSIVGLIRNVASQINLLALNATIEAARAGEAGKGFAVVASEVKNLAVQAAQATQQISGEIDGIQATSAAVAGALGAIRDAVTTVRESVTQTAAAVEEQSVVTRSMSGNMHGASTAVTSVSTSVNGISNAVLKAAEAVATTRQAAEVLVR</sequence>
<dbReference type="PANTHER" id="PTHR32089:SF112">
    <property type="entry name" value="LYSOZYME-LIKE PROTEIN-RELATED"/>
    <property type="match status" value="1"/>
</dbReference>
<comment type="caution">
    <text evidence="7">The sequence shown here is derived from an EMBL/GenBank/DDBJ whole genome shotgun (WGS) entry which is preliminary data.</text>
</comment>
<dbReference type="Pfam" id="PF13188">
    <property type="entry name" value="PAS_8"/>
    <property type="match status" value="1"/>
</dbReference>
<dbReference type="InterPro" id="IPR004089">
    <property type="entry name" value="MCPsignal_dom"/>
</dbReference>
<proteinExistence type="inferred from homology"/>
<dbReference type="EMBL" id="JBHRSB010000010">
    <property type="protein sequence ID" value="MFC3003327.1"/>
    <property type="molecule type" value="Genomic_DNA"/>
</dbReference>
<protein>
    <submittedName>
        <fullName evidence="7">Methyl-accepting chemotaxis protein</fullName>
    </submittedName>
</protein>
<dbReference type="Gene3D" id="3.30.450.20">
    <property type="entry name" value="PAS domain"/>
    <property type="match status" value="2"/>
</dbReference>
<organism evidence="7 8">
    <name type="scientific">Falsiroseomonas tokyonensis</name>
    <dbReference type="NCBI Taxonomy" id="430521"/>
    <lineage>
        <taxon>Bacteria</taxon>
        <taxon>Pseudomonadati</taxon>
        <taxon>Pseudomonadota</taxon>
        <taxon>Alphaproteobacteria</taxon>
        <taxon>Acetobacterales</taxon>
        <taxon>Roseomonadaceae</taxon>
        <taxon>Falsiroseomonas</taxon>
    </lineage>
</organism>
<dbReference type="InterPro" id="IPR004090">
    <property type="entry name" value="Chemotax_Me-accpt_rcpt"/>
</dbReference>
<dbReference type="SUPFAM" id="SSF55785">
    <property type="entry name" value="PYP-like sensor domain (PAS domain)"/>
    <property type="match status" value="1"/>
</dbReference>
<keyword evidence="8" id="KW-1185">Reference proteome</keyword>
<dbReference type="PROSITE" id="PS50112">
    <property type="entry name" value="PAS"/>
    <property type="match status" value="1"/>
</dbReference>
<dbReference type="InterPro" id="IPR000014">
    <property type="entry name" value="PAS"/>
</dbReference>
<evidence type="ECO:0000259" key="4">
    <source>
        <dbReference type="PROSITE" id="PS50111"/>
    </source>
</evidence>
<dbReference type="SMART" id="SM00283">
    <property type="entry name" value="MA"/>
    <property type="match status" value="1"/>
</dbReference>
<dbReference type="PANTHER" id="PTHR32089">
    <property type="entry name" value="METHYL-ACCEPTING CHEMOTAXIS PROTEIN MCPB"/>
    <property type="match status" value="1"/>
</dbReference>
<evidence type="ECO:0000259" key="6">
    <source>
        <dbReference type="PROSITE" id="PS50113"/>
    </source>
</evidence>
<dbReference type="Pfam" id="PF00015">
    <property type="entry name" value="MCPsignal"/>
    <property type="match status" value="1"/>
</dbReference>
<dbReference type="InterPro" id="IPR035965">
    <property type="entry name" value="PAS-like_dom_sf"/>
</dbReference>
<dbReference type="Gene3D" id="1.10.287.950">
    <property type="entry name" value="Methyl-accepting chemotaxis protein"/>
    <property type="match status" value="1"/>
</dbReference>
<dbReference type="PRINTS" id="PR00260">
    <property type="entry name" value="CHEMTRNSDUCR"/>
</dbReference>
<dbReference type="SUPFAM" id="SSF58104">
    <property type="entry name" value="Methyl-accepting chemotaxis protein (MCP) signaling domain"/>
    <property type="match status" value="1"/>
</dbReference>
<dbReference type="PROSITE" id="PS50113">
    <property type="entry name" value="PAC"/>
    <property type="match status" value="1"/>
</dbReference>
<dbReference type="Proteomes" id="UP001595420">
    <property type="component" value="Unassembled WGS sequence"/>
</dbReference>
<evidence type="ECO:0000256" key="3">
    <source>
        <dbReference type="PROSITE-ProRule" id="PRU00284"/>
    </source>
</evidence>
<accession>A0ABV7C0C2</accession>